<feature type="non-terminal residue" evidence="1">
    <location>
        <position position="1"/>
    </location>
</feature>
<evidence type="ECO:0000313" key="1">
    <source>
        <dbReference type="EMBL" id="KAI3914752.1"/>
    </source>
</evidence>
<name>A0AAD4SNP1_9MAGN</name>
<comment type="caution">
    <text evidence="1">The sequence shown here is derived from an EMBL/GenBank/DDBJ whole genome shotgun (WGS) entry which is preliminary data.</text>
</comment>
<dbReference type="Proteomes" id="UP001202328">
    <property type="component" value="Unassembled WGS sequence"/>
</dbReference>
<evidence type="ECO:0000313" key="2">
    <source>
        <dbReference type="Proteomes" id="UP001202328"/>
    </source>
</evidence>
<dbReference type="AlphaFoldDB" id="A0AAD4SNP1"/>
<sequence>VAEVSYMLGDAFTTGGAGMRGLSDVTYPCKHDDQLMDFNPEDFPWDKHNVPSVTIRPNLKNWPKCYVDYE</sequence>
<keyword evidence="2" id="KW-1185">Reference proteome</keyword>
<proteinExistence type="predicted"/>
<dbReference type="EMBL" id="JAJJMB010009231">
    <property type="protein sequence ID" value="KAI3914752.1"/>
    <property type="molecule type" value="Genomic_DNA"/>
</dbReference>
<reference evidence="1" key="1">
    <citation type="submission" date="2022-04" db="EMBL/GenBank/DDBJ databases">
        <title>A functionally conserved STORR gene fusion in Papaver species that diverged 16.8 million years ago.</title>
        <authorList>
            <person name="Catania T."/>
        </authorList>
    </citation>
    <scope>NUCLEOTIDE SEQUENCE</scope>
    <source>
        <strain evidence="1">S-188037</strain>
    </source>
</reference>
<protein>
    <submittedName>
        <fullName evidence="1">Uncharacterized protein</fullName>
    </submittedName>
</protein>
<gene>
    <name evidence="1" type="ORF">MKW98_001988</name>
</gene>
<organism evidence="1 2">
    <name type="scientific">Papaver atlanticum</name>
    <dbReference type="NCBI Taxonomy" id="357466"/>
    <lineage>
        <taxon>Eukaryota</taxon>
        <taxon>Viridiplantae</taxon>
        <taxon>Streptophyta</taxon>
        <taxon>Embryophyta</taxon>
        <taxon>Tracheophyta</taxon>
        <taxon>Spermatophyta</taxon>
        <taxon>Magnoliopsida</taxon>
        <taxon>Ranunculales</taxon>
        <taxon>Papaveraceae</taxon>
        <taxon>Papaveroideae</taxon>
        <taxon>Papaver</taxon>
    </lineage>
</organism>
<accession>A0AAD4SNP1</accession>